<organism evidence="2 3">
    <name type="scientific">Nocardioides islandensis</name>
    <dbReference type="NCBI Taxonomy" id="433663"/>
    <lineage>
        <taxon>Bacteria</taxon>
        <taxon>Bacillati</taxon>
        <taxon>Actinomycetota</taxon>
        <taxon>Actinomycetes</taxon>
        <taxon>Propionibacteriales</taxon>
        <taxon>Nocardioidaceae</taxon>
        <taxon>Nocardioides</taxon>
    </lineage>
</organism>
<dbReference type="AlphaFoldDB" id="A0A930YKA1"/>
<dbReference type="Proteomes" id="UP000640489">
    <property type="component" value="Unassembled WGS sequence"/>
</dbReference>
<evidence type="ECO:0000256" key="1">
    <source>
        <dbReference type="SAM" id="MobiDB-lite"/>
    </source>
</evidence>
<accession>A0A930YKA1</accession>
<feature type="region of interest" description="Disordered" evidence="1">
    <location>
        <begin position="134"/>
        <end position="157"/>
    </location>
</feature>
<dbReference type="RefSeq" id="WP_194706603.1">
    <property type="nucleotide sequence ID" value="NZ_JADKPN010000004.1"/>
</dbReference>
<evidence type="ECO:0000313" key="2">
    <source>
        <dbReference type="EMBL" id="MBF4763425.1"/>
    </source>
</evidence>
<dbReference type="SUPFAM" id="SSF46785">
    <property type="entry name" value="Winged helix' DNA-binding domain"/>
    <property type="match status" value="1"/>
</dbReference>
<dbReference type="Gene3D" id="1.10.10.10">
    <property type="entry name" value="Winged helix-like DNA-binding domain superfamily/Winged helix DNA-binding domain"/>
    <property type="match status" value="1"/>
</dbReference>
<sequence>MTSPRDVLPELMAGLFGRLRAELDDGTLEDLRMSHVRVMAGVPPEGINVTELAHLAGMSKQGCGQFVTQLVDTGHLRTGPHPDDGRVRLVFRTEEGDRFMNGVYGALGRIEDRFSAEVGERRFATFKKVMAELAGRSGSGPAPASAPPGRTTAPRRT</sequence>
<proteinExistence type="predicted"/>
<dbReference type="EMBL" id="JADKPN010000004">
    <property type="protein sequence ID" value="MBF4763425.1"/>
    <property type="molecule type" value="Genomic_DNA"/>
</dbReference>
<evidence type="ECO:0008006" key="4">
    <source>
        <dbReference type="Google" id="ProtNLM"/>
    </source>
</evidence>
<dbReference type="InterPro" id="IPR036388">
    <property type="entry name" value="WH-like_DNA-bd_sf"/>
</dbReference>
<keyword evidence="3" id="KW-1185">Reference proteome</keyword>
<comment type="caution">
    <text evidence="2">The sequence shown here is derived from an EMBL/GenBank/DDBJ whole genome shotgun (WGS) entry which is preliminary data.</text>
</comment>
<dbReference type="InterPro" id="IPR036390">
    <property type="entry name" value="WH_DNA-bd_sf"/>
</dbReference>
<gene>
    <name evidence="2" type="ORF">ISU07_09835</name>
</gene>
<evidence type="ECO:0000313" key="3">
    <source>
        <dbReference type="Proteomes" id="UP000640489"/>
    </source>
</evidence>
<reference evidence="2" key="1">
    <citation type="submission" date="2020-11" db="EMBL/GenBank/DDBJ databases">
        <title>Nocardioides sp. nov., isolated from Soil of Cynanchum wilfordii Hemsley rhizosphere.</title>
        <authorList>
            <person name="Lee J.-S."/>
            <person name="Suh M.K."/>
            <person name="Kim J.-S."/>
        </authorList>
    </citation>
    <scope>NUCLEOTIDE SEQUENCE</scope>
    <source>
        <strain evidence="2">KCTC 19275</strain>
    </source>
</reference>
<name>A0A930YKA1_9ACTN</name>
<protein>
    <recommendedName>
        <fullName evidence="4">MarR family transcriptional regulator</fullName>
    </recommendedName>
</protein>